<reference evidence="2" key="1">
    <citation type="submission" date="2023-06" db="EMBL/GenBank/DDBJ databases">
        <title>Genome-scale phylogeny and comparative genomics of the fungal order Sordariales.</title>
        <authorList>
            <consortium name="Lawrence Berkeley National Laboratory"/>
            <person name="Hensen N."/>
            <person name="Bonometti L."/>
            <person name="Westerberg I."/>
            <person name="Brannstrom I.O."/>
            <person name="Guillou S."/>
            <person name="Cros-Aarteil S."/>
            <person name="Calhoun S."/>
            <person name="Haridas S."/>
            <person name="Kuo A."/>
            <person name="Mondo S."/>
            <person name="Pangilinan J."/>
            <person name="Riley R."/>
            <person name="Labutti K."/>
            <person name="Andreopoulos B."/>
            <person name="Lipzen A."/>
            <person name="Chen C."/>
            <person name="Yanf M."/>
            <person name="Daum C."/>
            <person name="Ng V."/>
            <person name="Clum A."/>
            <person name="Steindorff A."/>
            <person name="Ohm R."/>
            <person name="Martin F."/>
            <person name="Silar P."/>
            <person name="Natvig D."/>
            <person name="Lalanne C."/>
            <person name="Gautier V."/>
            <person name="Ament-Velasquez S.L."/>
            <person name="Kruys A."/>
            <person name="Hutchinson M.I."/>
            <person name="Powell A.J."/>
            <person name="Barry K."/>
            <person name="Miller A.N."/>
            <person name="Grigoriev I.V."/>
            <person name="Debuchy R."/>
            <person name="Gladieux P."/>
            <person name="Thoren M.H."/>
            <person name="Johannesson H."/>
        </authorList>
    </citation>
    <scope>NUCLEOTIDE SEQUENCE</scope>
    <source>
        <strain evidence="2">SMH4607-1</strain>
    </source>
</reference>
<gene>
    <name evidence="2" type="ORF">B0H67DRAFT_559321</name>
</gene>
<protein>
    <recommendedName>
        <fullName evidence="4">SNF2 N-terminal domain-containing protein</fullName>
    </recommendedName>
</protein>
<name>A0AA40B8K9_9PEZI</name>
<dbReference type="AlphaFoldDB" id="A0AA40B8K9"/>
<dbReference type="Proteomes" id="UP001172102">
    <property type="component" value="Unassembled WGS sequence"/>
</dbReference>
<evidence type="ECO:0000256" key="1">
    <source>
        <dbReference type="SAM" id="MobiDB-lite"/>
    </source>
</evidence>
<sequence length="232" mass="24857">MKLRMLRLTNRFASGVGNSGYQRGGIIADVMGLGKTLTVLAAILRTLPSAKFSGIMGNGPHSQPQYKVRIRSTCHHLLAGRSNVRRSPSFGSARLPKGTLGRTRTNTNANRHGDSVVAGAPISLRPILSAELNLGGSLHAPPKNIRRPIASRRIAGTRKDTIRTSTAQSLMAVVPGVVSCHPGAMEAPSEVFQGRYFAGLRRPRLGLCSINMTTRRTNTSIRVQGHAACLGY</sequence>
<dbReference type="SUPFAM" id="SSF52540">
    <property type="entry name" value="P-loop containing nucleoside triphosphate hydrolases"/>
    <property type="match status" value="1"/>
</dbReference>
<feature type="region of interest" description="Disordered" evidence="1">
    <location>
        <begin position="85"/>
        <end position="114"/>
    </location>
</feature>
<dbReference type="InterPro" id="IPR027417">
    <property type="entry name" value="P-loop_NTPase"/>
</dbReference>
<proteinExistence type="predicted"/>
<evidence type="ECO:0008006" key="4">
    <source>
        <dbReference type="Google" id="ProtNLM"/>
    </source>
</evidence>
<organism evidence="2 3">
    <name type="scientific">Lasiosphaeris hirsuta</name>
    <dbReference type="NCBI Taxonomy" id="260670"/>
    <lineage>
        <taxon>Eukaryota</taxon>
        <taxon>Fungi</taxon>
        <taxon>Dikarya</taxon>
        <taxon>Ascomycota</taxon>
        <taxon>Pezizomycotina</taxon>
        <taxon>Sordariomycetes</taxon>
        <taxon>Sordariomycetidae</taxon>
        <taxon>Sordariales</taxon>
        <taxon>Lasiosphaeriaceae</taxon>
        <taxon>Lasiosphaeris</taxon>
    </lineage>
</organism>
<evidence type="ECO:0000313" key="3">
    <source>
        <dbReference type="Proteomes" id="UP001172102"/>
    </source>
</evidence>
<dbReference type="EMBL" id="JAUKUA010000001">
    <property type="protein sequence ID" value="KAK0729661.1"/>
    <property type="molecule type" value="Genomic_DNA"/>
</dbReference>
<comment type="caution">
    <text evidence="2">The sequence shown here is derived from an EMBL/GenBank/DDBJ whole genome shotgun (WGS) entry which is preliminary data.</text>
</comment>
<dbReference type="InterPro" id="IPR038718">
    <property type="entry name" value="SNF2-like_sf"/>
</dbReference>
<evidence type="ECO:0000313" key="2">
    <source>
        <dbReference type="EMBL" id="KAK0729661.1"/>
    </source>
</evidence>
<accession>A0AA40B8K9</accession>
<keyword evidence="3" id="KW-1185">Reference proteome</keyword>
<dbReference type="Gene3D" id="3.40.50.10810">
    <property type="entry name" value="Tandem AAA-ATPase domain"/>
    <property type="match status" value="1"/>
</dbReference>